<organism evidence="2 3">
    <name type="scientific">Trichophyton equinum (strain ATCC MYA-4606 / CBS 127.97)</name>
    <name type="common">Horse ringworm fungus</name>
    <dbReference type="NCBI Taxonomy" id="559882"/>
    <lineage>
        <taxon>Eukaryota</taxon>
        <taxon>Fungi</taxon>
        <taxon>Dikarya</taxon>
        <taxon>Ascomycota</taxon>
        <taxon>Pezizomycotina</taxon>
        <taxon>Eurotiomycetes</taxon>
        <taxon>Eurotiomycetidae</taxon>
        <taxon>Onygenales</taxon>
        <taxon>Arthrodermataceae</taxon>
        <taxon>Trichophyton</taxon>
    </lineage>
</organism>
<evidence type="ECO:0000313" key="3">
    <source>
        <dbReference type="Proteomes" id="UP000009169"/>
    </source>
</evidence>
<evidence type="ECO:0000313" key="2">
    <source>
        <dbReference type="EMBL" id="EGE04188.1"/>
    </source>
</evidence>
<protein>
    <submittedName>
        <fullName evidence="2">Uncharacterized protein</fullName>
    </submittedName>
</protein>
<dbReference type="HOGENOM" id="CLU_023878_1_1_1"/>
<dbReference type="EMBL" id="DS995731">
    <property type="protein sequence ID" value="EGE04188.1"/>
    <property type="molecule type" value="Genomic_DNA"/>
</dbReference>
<dbReference type="AlphaFoldDB" id="F2PQM0"/>
<proteinExistence type="predicted"/>
<reference evidence="3" key="1">
    <citation type="journal article" date="2012" name="MBio">
        <title>Comparative genome analysis of Trichophyton rubrum and related dermatophytes reveals candidate genes involved in infection.</title>
        <authorList>
            <person name="Martinez D.A."/>
            <person name="Oliver B.G."/>
            <person name="Graeser Y."/>
            <person name="Goldberg J.M."/>
            <person name="Li W."/>
            <person name="Martinez-Rossi N.M."/>
            <person name="Monod M."/>
            <person name="Shelest E."/>
            <person name="Barton R.C."/>
            <person name="Birch E."/>
            <person name="Brakhage A.A."/>
            <person name="Chen Z."/>
            <person name="Gurr S.J."/>
            <person name="Heiman D."/>
            <person name="Heitman J."/>
            <person name="Kosti I."/>
            <person name="Rossi A."/>
            <person name="Saif S."/>
            <person name="Samalova M."/>
            <person name="Saunders C.W."/>
            <person name="Shea T."/>
            <person name="Summerbell R.C."/>
            <person name="Xu J."/>
            <person name="Young S."/>
            <person name="Zeng Q."/>
            <person name="Birren B.W."/>
            <person name="Cuomo C.A."/>
            <person name="White T.C."/>
        </authorList>
    </citation>
    <scope>NUCLEOTIDE SEQUENCE [LARGE SCALE GENOMIC DNA]</scope>
    <source>
        <strain evidence="3">ATCC MYA-4606 / CBS 127.97</strain>
    </source>
</reference>
<name>F2PQM0_TRIEC</name>
<dbReference type="Proteomes" id="UP000009169">
    <property type="component" value="Unassembled WGS sequence"/>
</dbReference>
<accession>F2PQM0</accession>
<sequence>MHEIRQKNRGISSLNPRTRDTRKLYVNFFHLQFWDELSKIWLTDNALEEHNRRNRAVSRCSEGPAASQPPLGIIPDDHTDSYSQNELLEIKKLSRYGGPNLSDLRNFLDPRIANADIERHNSDISSVTRATSSIYNGNFEQNLIEYGIYPDEYMFPEGQITAVPDNLDEINKRLAKRRPSLSLLRCPDSEFRQFKYLDTSSRISRPALNYLLQTIEGKTPDYYYMDFGLPFNGLAPLTDGFQVTAKPDRYTSAYLESLRPQLREEFSDFIIPSRESRLIAPNFFLQARGPDRSLATVLRQACYHSALGARGIHKLRSYICDNQEDSIYNNKAYTLTLIYHGGHLRLFTTHPIARGEKLSDPKYIITQLNSWSLVSNAESFREGVATYRNARDWAKEQRNTIISNTDKRFLNSYSGRCSA</sequence>
<evidence type="ECO:0000256" key="1">
    <source>
        <dbReference type="SAM" id="MobiDB-lite"/>
    </source>
</evidence>
<feature type="region of interest" description="Disordered" evidence="1">
    <location>
        <begin position="58"/>
        <end position="78"/>
    </location>
</feature>
<dbReference type="VEuPathDB" id="FungiDB:TEQG_03219"/>
<dbReference type="OrthoDB" id="5403634at2759"/>
<dbReference type="eggNOG" id="ENOG502SJYB">
    <property type="taxonomic scope" value="Eukaryota"/>
</dbReference>
<gene>
    <name evidence="2" type="ORF">TEQG_03219</name>
</gene>
<keyword evidence="3" id="KW-1185">Reference proteome</keyword>